<sequence length="109" mass="11705">MNKLKCSVTTCRHNANNLCELRKIQVDGPAALESRETCCGSYAERTSSSENSCGCSSSPSATADVHCSAEHCTYNDNRKCSADCVCVGCCCADPEVVSETECCTFERRA</sequence>
<accession>A0AAE3AEY7</accession>
<dbReference type="Pfam" id="PF07561">
    <property type="entry name" value="DUF1540"/>
    <property type="match status" value="2"/>
</dbReference>
<proteinExistence type="predicted"/>
<feature type="domain" description="DUF1540" evidence="1">
    <location>
        <begin position="65"/>
        <end position="105"/>
    </location>
</feature>
<dbReference type="AlphaFoldDB" id="A0AAE3AEY7"/>
<evidence type="ECO:0000313" key="2">
    <source>
        <dbReference type="EMBL" id="MCC2135509.1"/>
    </source>
</evidence>
<reference evidence="2" key="1">
    <citation type="submission" date="2021-10" db="EMBL/GenBank/DDBJ databases">
        <title>Anaerobic single-cell dispensing facilitates the cultivation of human gut bacteria.</title>
        <authorList>
            <person name="Afrizal A."/>
        </authorList>
    </citation>
    <scope>NUCLEOTIDE SEQUENCE</scope>
    <source>
        <strain evidence="2">CLA-AA-H250</strain>
    </source>
</reference>
<organism evidence="2 3">
    <name type="scientific">Hominenteromicrobium mulieris</name>
    <dbReference type="NCBI Taxonomy" id="2885357"/>
    <lineage>
        <taxon>Bacteria</taxon>
        <taxon>Bacillati</taxon>
        <taxon>Bacillota</taxon>
        <taxon>Clostridia</taxon>
        <taxon>Eubacteriales</taxon>
        <taxon>Oscillospiraceae</taxon>
        <taxon>Hominenteromicrobium</taxon>
    </lineage>
</organism>
<feature type="domain" description="DUF1540" evidence="1">
    <location>
        <begin position="5"/>
        <end position="42"/>
    </location>
</feature>
<name>A0AAE3AEY7_9FIRM</name>
<gene>
    <name evidence="2" type="ORF">LKD31_00550</name>
</gene>
<dbReference type="EMBL" id="JAJEQC010000001">
    <property type="protein sequence ID" value="MCC2135509.1"/>
    <property type="molecule type" value="Genomic_DNA"/>
</dbReference>
<dbReference type="InterPro" id="IPR011437">
    <property type="entry name" value="DUF1540"/>
</dbReference>
<dbReference type="Proteomes" id="UP001199424">
    <property type="component" value="Unassembled WGS sequence"/>
</dbReference>
<evidence type="ECO:0000259" key="1">
    <source>
        <dbReference type="Pfam" id="PF07561"/>
    </source>
</evidence>
<protein>
    <submittedName>
        <fullName evidence="2">DUF1540 domain-containing protein</fullName>
    </submittedName>
</protein>
<evidence type="ECO:0000313" key="3">
    <source>
        <dbReference type="Proteomes" id="UP001199424"/>
    </source>
</evidence>
<dbReference type="RefSeq" id="WP_308448155.1">
    <property type="nucleotide sequence ID" value="NZ_JAJEQC010000001.1"/>
</dbReference>
<comment type="caution">
    <text evidence="2">The sequence shown here is derived from an EMBL/GenBank/DDBJ whole genome shotgun (WGS) entry which is preliminary data.</text>
</comment>
<keyword evidence="3" id="KW-1185">Reference proteome</keyword>